<accession>A0ABQ0NJ54</accession>
<feature type="compositionally biased region" description="Pro residues" evidence="9">
    <location>
        <begin position="263"/>
        <end position="274"/>
    </location>
</feature>
<feature type="region of interest" description="Disordered" evidence="9">
    <location>
        <begin position="241"/>
        <end position="302"/>
    </location>
</feature>
<gene>
    <name evidence="10" type="ORF">MmonteBS_12620</name>
</gene>
<comment type="similarity">
    <text evidence="2 8">Belongs to the cutinase family.</text>
</comment>
<keyword evidence="6 8" id="KW-0378">Hydrolase</keyword>
<feature type="compositionally biased region" description="Pro residues" evidence="9">
    <location>
        <begin position="282"/>
        <end position="291"/>
    </location>
</feature>
<comment type="function">
    <text evidence="8">Catalyzes the hydrolysis of complex carboxylic polyesters found in the cell wall of plants. Degrades cutin, a macromolecule that forms the structure of the plant cuticle.</text>
</comment>
<keyword evidence="4 8" id="KW-0964">Secreted</keyword>
<evidence type="ECO:0000256" key="9">
    <source>
        <dbReference type="SAM" id="MobiDB-lite"/>
    </source>
</evidence>
<dbReference type="SMART" id="SM01110">
    <property type="entry name" value="Cutinase"/>
    <property type="match status" value="1"/>
</dbReference>
<dbReference type="InterPro" id="IPR000675">
    <property type="entry name" value="Cutinase/axe"/>
</dbReference>
<evidence type="ECO:0000256" key="1">
    <source>
        <dbReference type="ARBA" id="ARBA00004613"/>
    </source>
</evidence>
<proteinExistence type="inferred from homology"/>
<feature type="chain" id="PRO_5044960414" description="Cutinase" evidence="8">
    <location>
        <begin position="46"/>
        <end position="302"/>
    </location>
</feature>
<dbReference type="Pfam" id="PF01083">
    <property type="entry name" value="Cutinase"/>
    <property type="match status" value="1"/>
</dbReference>
<comment type="caution">
    <text evidence="10">The sequence shown here is derived from an EMBL/GenBank/DDBJ whole genome shotgun (WGS) entry which is preliminary data.</text>
</comment>
<comment type="subcellular location">
    <subcellularLocation>
        <location evidence="1 8">Secreted</location>
    </subcellularLocation>
</comment>
<keyword evidence="11" id="KW-1185">Reference proteome</keyword>
<keyword evidence="5 8" id="KW-0732">Signal</keyword>
<dbReference type="Gene3D" id="3.40.50.1820">
    <property type="entry name" value="alpha/beta hydrolase"/>
    <property type="match status" value="1"/>
</dbReference>
<evidence type="ECO:0000256" key="8">
    <source>
        <dbReference type="RuleBase" id="RU361263"/>
    </source>
</evidence>
<dbReference type="InterPro" id="IPR029058">
    <property type="entry name" value="AB_hydrolase_fold"/>
</dbReference>
<dbReference type="PANTHER" id="PTHR33630">
    <property type="entry name" value="CUTINASE RV1984C-RELATED-RELATED"/>
    <property type="match status" value="1"/>
</dbReference>
<dbReference type="Proteomes" id="UP000245060">
    <property type="component" value="Unassembled WGS sequence"/>
</dbReference>
<evidence type="ECO:0000256" key="4">
    <source>
        <dbReference type="ARBA" id="ARBA00022525"/>
    </source>
</evidence>
<dbReference type="EC" id="3.1.1.-" evidence="8"/>
<keyword evidence="3 8" id="KW-0719">Serine esterase</keyword>
<organism evidence="10 11">
    <name type="scientific">Mycobacterium montefiorense</name>
    <dbReference type="NCBI Taxonomy" id="154654"/>
    <lineage>
        <taxon>Bacteria</taxon>
        <taxon>Bacillati</taxon>
        <taxon>Actinomycetota</taxon>
        <taxon>Actinomycetes</taxon>
        <taxon>Mycobacteriales</taxon>
        <taxon>Mycobacteriaceae</taxon>
        <taxon>Mycobacterium</taxon>
        <taxon>Mycobacterium simiae complex</taxon>
    </lineage>
</organism>
<evidence type="ECO:0000313" key="11">
    <source>
        <dbReference type="Proteomes" id="UP000245060"/>
    </source>
</evidence>
<evidence type="ECO:0000256" key="6">
    <source>
        <dbReference type="ARBA" id="ARBA00022801"/>
    </source>
</evidence>
<sequence length="302" mass="30446">MIFHRIRTRRAGSVRLAGRWLGLGAAALVAASGLLATPSPPTAHAFDCPDVEAIFARGTNEPAGLGRVGDAFVDSLRQQTGGLNILPYGVNYAASKLQLHGGDGANDTIDRVKKSVETCPNTKIVLGGYSQGASVMDIVAGVPIGGISWGSALPAQYANNIVAVATFGDVADRAGGTLPSQSAMLGSKAIDLCNPNDPICHSGPGNEWSGHTEGYVPVYTTQAAAFVASKLVGTGQSVPGYGPSVPGAGPQTPGYGPQTPGQAPGPVPQTPGPLTPGYGPQTPTPSVPGPTSPQTDVVAAVH</sequence>
<dbReference type="InterPro" id="IPR043580">
    <property type="entry name" value="CUTINASE_1"/>
</dbReference>
<dbReference type="EMBL" id="BFCH01000008">
    <property type="protein sequence ID" value="GBG36890.1"/>
    <property type="molecule type" value="Genomic_DNA"/>
</dbReference>
<evidence type="ECO:0000256" key="2">
    <source>
        <dbReference type="ARBA" id="ARBA00007534"/>
    </source>
</evidence>
<dbReference type="SUPFAM" id="SSF53474">
    <property type="entry name" value="alpha/beta-Hydrolases"/>
    <property type="match status" value="1"/>
</dbReference>
<dbReference type="PROSITE" id="PS00155">
    <property type="entry name" value="CUTINASE_1"/>
    <property type="match status" value="1"/>
</dbReference>
<evidence type="ECO:0000256" key="5">
    <source>
        <dbReference type="ARBA" id="ARBA00022729"/>
    </source>
</evidence>
<protein>
    <recommendedName>
        <fullName evidence="8">Cutinase</fullName>
        <ecNumber evidence="8">3.1.1.-</ecNumber>
    </recommendedName>
</protein>
<name>A0ABQ0NJ54_9MYCO</name>
<evidence type="ECO:0000256" key="3">
    <source>
        <dbReference type="ARBA" id="ARBA00022487"/>
    </source>
</evidence>
<dbReference type="PANTHER" id="PTHR33630:SF9">
    <property type="entry name" value="CUTINASE 4"/>
    <property type="match status" value="1"/>
</dbReference>
<evidence type="ECO:0000313" key="10">
    <source>
        <dbReference type="EMBL" id="GBG36890.1"/>
    </source>
</evidence>
<feature type="signal peptide" evidence="8">
    <location>
        <begin position="1"/>
        <end position="45"/>
    </location>
</feature>
<evidence type="ECO:0000256" key="7">
    <source>
        <dbReference type="ARBA" id="ARBA00023157"/>
    </source>
</evidence>
<reference evidence="11" key="1">
    <citation type="submission" date="2018-04" db="EMBL/GenBank/DDBJ databases">
        <title>Draft genome sequence of Mycobacterium montefiorense isolated from Japanese black salamander.</title>
        <authorList>
            <person name="Fukano H."/>
            <person name="Yoshida M."/>
            <person name="Shimizu A."/>
            <person name="Iwao H."/>
            <person name="Kurata O."/>
            <person name="Katayama Y."/>
            <person name="Omatsu T."/>
            <person name="Mizutani T."/>
            <person name="Wada S."/>
            <person name="Hoshino Y."/>
        </authorList>
    </citation>
    <scope>NUCLEOTIDE SEQUENCE [LARGE SCALE GENOMIC DNA]</scope>
    <source>
        <strain evidence="11">BS</strain>
    </source>
</reference>
<feature type="compositionally biased region" description="Low complexity" evidence="9">
    <location>
        <begin position="246"/>
        <end position="262"/>
    </location>
</feature>
<keyword evidence="7" id="KW-1015">Disulfide bond</keyword>